<reference evidence="2 3" key="1">
    <citation type="submission" date="2020-08" db="EMBL/GenBank/DDBJ databases">
        <title>Genomic Encyclopedia of Type Strains, Phase IV (KMG-V): Genome sequencing to study the core and pangenomes of soil and plant-associated prokaryotes.</title>
        <authorList>
            <person name="Whitman W."/>
        </authorList>
    </citation>
    <scope>NUCLEOTIDE SEQUENCE [LARGE SCALE GENOMIC DNA]</scope>
    <source>
        <strain evidence="2 3">S3M1</strain>
    </source>
</reference>
<accession>A0A7W9E145</accession>
<dbReference type="SUPFAM" id="SSF51206">
    <property type="entry name" value="cAMP-binding domain-like"/>
    <property type="match status" value="1"/>
</dbReference>
<proteinExistence type="predicted"/>
<sequence>MKELINYILKYSVLHELQIELIKSKAQMKVIKKGECFLEAGKVAKQLGFVLEGILRVCWYNDKGEDITRAFITENHFALNVSSFTNSTPSEVSFEAISDCKLLVFSKNSLIELEEAIACWKEIMSKVTSTALTNKLRISNNMLIQDGKTRYLEFLKIYPGLANRIPLSTLASYLGIKQSSLSRIRKNIK</sequence>
<dbReference type="Gene3D" id="2.60.120.10">
    <property type="entry name" value="Jelly Rolls"/>
    <property type="match status" value="1"/>
</dbReference>
<dbReference type="RefSeq" id="WP_183883176.1">
    <property type="nucleotide sequence ID" value="NZ_JACHCE010000005.1"/>
</dbReference>
<feature type="domain" description="Cyclic nucleotide-binding" evidence="1">
    <location>
        <begin position="10"/>
        <end position="113"/>
    </location>
</feature>
<protein>
    <submittedName>
        <fullName evidence="2">CRP-like cAMP-binding protein</fullName>
    </submittedName>
</protein>
<dbReference type="EMBL" id="JACHCE010000005">
    <property type="protein sequence ID" value="MBB5637285.1"/>
    <property type="molecule type" value="Genomic_DNA"/>
</dbReference>
<evidence type="ECO:0000259" key="1">
    <source>
        <dbReference type="PROSITE" id="PS50042"/>
    </source>
</evidence>
<dbReference type="CDD" id="cd00038">
    <property type="entry name" value="CAP_ED"/>
    <property type="match status" value="1"/>
</dbReference>
<evidence type="ECO:0000313" key="2">
    <source>
        <dbReference type="EMBL" id="MBB5637285.1"/>
    </source>
</evidence>
<dbReference type="AlphaFoldDB" id="A0A7W9E145"/>
<organism evidence="2 3">
    <name type="scientific">Pedobacter cryoconitis</name>
    <dbReference type="NCBI Taxonomy" id="188932"/>
    <lineage>
        <taxon>Bacteria</taxon>
        <taxon>Pseudomonadati</taxon>
        <taxon>Bacteroidota</taxon>
        <taxon>Sphingobacteriia</taxon>
        <taxon>Sphingobacteriales</taxon>
        <taxon>Sphingobacteriaceae</taxon>
        <taxon>Pedobacter</taxon>
    </lineage>
</organism>
<gene>
    <name evidence="2" type="ORF">HDE68_003200</name>
</gene>
<dbReference type="Proteomes" id="UP000537204">
    <property type="component" value="Unassembled WGS sequence"/>
</dbReference>
<dbReference type="PROSITE" id="PS50042">
    <property type="entry name" value="CNMP_BINDING_3"/>
    <property type="match status" value="1"/>
</dbReference>
<dbReference type="InterPro" id="IPR018490">
    <property type="entry name" value="cNMP-bd_dom_sf"/>
</dbReference>
<dbReference type="InterPro" id="IPR000595">
    <property type="entry name" value="cNMP-bd_dom"/>
</dbReference>
<dbReference type="InterPro" id="IPR014710">
    <property type="entry name" value="RmlC-like_jellyroll"/>
</dbReference>
<name>A0A7W9E145_9SPHI</name>
<dbReference type="Pfam" id="PF00027">
    <property type="entry name" value="cNMP_binding"/>
    <property type="match status" value="1"/>
</dbReference>
<comment type="caution">
    <text evidence="2">The sequence shown here is derived from an EMBL/GenBank/DDBJ whole genome shotgun (WGS) entry which is preliminary data.</text>
</comment>
<evidence type="ECO:0000313" key="3">
    <source>
        <dbReference type="Proteomes" id="UP000537204"/>
    </source>
</evidence>